<comment type="caution">
    <text evidence="2">The sequence shown here is derived from an EMBL/GenBank/DDBJ whole genome shotgun (WGS) entry which is preliminary data.</text>
</comment>
<proteinExistence type="predicted"/>
<evidence type="ECO:0000256" key="1">
    <source>
        <dbReference type="SAM" id="MobiDB-lite"/>
    </source>
</evidence>
<gene>
    <name evidence="2" type="ORF">NDU88_001141</name>
</gene>
<name>A0AAV7P390_PLEWA</name>
<organism evidence="2 3">
    <name type="scientific">Pleurodeles waltl</name>
    <name type="common">Iberian ribbed newt</name>
    <dbReference type="NCBI Taxonomy" id="8319"/>
    <lineage>
        <taxon>Eukaryota</taxon>
        <taxon>Metazoa</taxon>
        <taxon>Chordata</taxon>
        <taxon>Craniata</taxon>
        <taxon>Vertebrata</taxon>
        <taxon>Euteleostomi</taxon>
        <taxon>Amphibia</taxon>
        <taxon>Batrachia</taxon>
        <taxon>Caudata</taxon>
        <taxon>Salamandroidea</taxon>
        <taxon>Salamandridae</taxon>
        <taxon>Pleurodelinae</taxon>
        <taxon>Pleurodeles</taxon>
    </lineage>
</organism>
<sequence>MPEECGSHFRAVVRDAGLKIGKPPGAFIEAGSADGSRKPRSWKDGRARLLGTPRQAFPSCINAGASQGPLAIFYGLLEEQMSGSLLEDPGQSSKRRRKLQEIHIEGAE</sequence>
<evidence type="ECO:0000313" key="3">
    <source>
        <dbReference type="Proteomes" id="UP001066276"/>
    </source>
</evidence>
<feature type="compositionally biased region" description="Basic and acidic residues" evidence="1">
    <location>
        <begin position="99"/>
        <end position="108"/>
    </location>
</feature>
<evidence type="ECO:0000313" key="2">
    <source>
        <dbReference type="EMBL" id="KAJ1122656.1"/>
    </source>
</evidence>
<accession>A0AAV7P390</accession>
<keyword evidence="3" id="KW-1185">Reference proteome</keyword>
<feature type="region of interest" description="Disordered" evidence="1">
    <location>
        <begin position="84"/>
        <end position="108"/>
    </location>
</feature>
<dbReference type="Proteomes" id="UP001066276">
    <property type="component" value="Chromosome 7"/>
</dbReference>
<dbReference type="AlphaFoldDB" id="A0AAV7P390"/>
<dbReference type="EMBL" id="JANPWB010000011">
    <property type="protein sequence ID" value="KAJ1122656.1"/>
    <property type="molecule type" value="Genomic_DNA"/>
</dbReference>
<reference evidence="2" key="1">
    <citation type="journal article" date="2022" name="bioRxiv">
        <title>Sequencing and chromosome-scale assembly of the giantPleurodeles waltlgenome.</title>
        <authorList>
            <person name="Brown T."/>
            <person name="Elewa A."/>
            <person name="Iarovenko S."/>
            <person name="Subramanian E."/>
            <person name="Araus A.J."/>
            <person name="Petzold A."/>
            <person name="Susuki M."/>
            <person name="Suzuki K.-i.T."/>
            <person name="Hayashi T."/>
            <person name="Toyoda A."/>
            <person name="Oliveira C."/>
            <person name="Osipova E."/>
            <person name="Leigh N.D."/>
            <person name="Simon A."/>
            <person name="Yun M.H."/>
        </authorList>
    </citation>
    <scope>NUCLEOTIDE SEQUENCE</scope>
    <source>
        <strain evidence="2">20211129_DDA</strain>
        <tissue evidence="2">Liver</tissue>
    </source>
</reference>
<protein>
    <submittedName>
        <fullName evidence="2">Uncharacterized protein</fullName>
    </submittedName>
</protein>